<keyword evidence="2" id="KW-1185">Reference proteome</keyword>
<protein>
    <submittedName>
        <fullName evidence="1">Cysteine-rich CWC protein</fullName>
    </submittedName>
</protein>
<dbReference type="RefSeq" id="WP_121876187.1">
    <property type="nucleotide sequence ID" value="NZ_REFJ01000002.1"/>
</dbReference>
<gene>
    <name evidence="1" type="ORF">DFR27_0809</name>
</gene>
<dbReference type="InterPro" id="IPR032720">
    <property type="entry name" value="Cys_rich_CWC"/>
</dbReference>
<dbReference type="Proteomes" id="UP000267187">
    <property type="component" value="Unassembled WGS sequence"/>
</dbReference>
<dbReference type="OrthoDB" id="5625686at2"/>
<evidence type="ECO:0000313" key="2">
    <source>
        <dbReference type="Proteomes" id="UP000267187"/>
    </source>
</evidence>
<dbReference type="Pfam" id="PF14375">
    <property type="entry name" value="Cys_rich_CWC"/>
    <property type="match status" value="1"/>
</dbReference>
<accession>A0A3M0ABS1</accession>
<organism evidence="1 2">
    <name type="scientific">Umboniibacter marinipuniceus</name>
    <dbReference type="NCBI Taxonomy" id="569599"/>
    <lineage>
        <taxon>Bacteria</taxon>
        <taxon>Pseudomonadati</taxon>
        <taxon>Pseudomonadota</taxon>
        <taxon>Gammaproteobacteria</taxon>
        <taxon>Cellvibrionales</taxon>
        <taxon>Cellvibrionaceae</taxon>
        <taxon>Umboniibacter</taxon>
    </lineage>
</organism>
<proteinExistence type="predicted"/>
<dbReference type="EMBL" id="REFJ01000002">
    <property type="protein sequence ID" value="RMA81019.1"/>
    <property type="molecule type" value="Genomic_DNA"/>
</dbReference>
<dbReference type="AlphaFoldDB" id="A0A3M0ABS1"/>
<comment type="caution">
    <text evidence="1">The sequence shown here is derived from an EMBL/GenBank/DDBJ whole genome shotgun (WGS) entry which is preliminary data.</text>
</comment>
<sequence>MSVVNPAECPLCQRANACGVDQSRCWCMNYQVDHLKLEEALSGGVEPIVTQSCVCESCLARIADLVKQPCSVQREE</sequence>
<evidence type="ECO:0000313" key="1">
    <source>
        <dbReference type="EMBL" id="RMA81019.1"/>
    </source>
</evidence>
<name>A0A3M0ABS1_9GAMM</name>
<reference evidence="1 2" key="1">
    <citation type="submission" date="2018-10" db="EMBL/GenBank/DDBJ databases">
        <title>Genomic Encyclopedia of Type Strains, Phase IV (KMG-IV): sequencing the most valuable type-strain genomes for metagenomic binning, comparative biology and taxonomic classification.</title>
        <authorList>
            <person name="Goeker M."/>
        </authorList>
    </citation>
    <scope>NUCLEOTIDE SEQUENCE [LARGE SCALE GENOMIC DNA]</scope>
    <source>
        <strain evidence="1 2">DSM 25080</strain>
    </source>
</reference>